<dbReference type="Pfam" id="PF02515">
    <property type="entry name" value="CoA_transf_3"/>
    <property type="match status" value="1"/>
</dbReference>
<evidence type="ECO:0000313" key="3">
    <source>
        <dbReference type="Proteomes" id="UP000319949"/>
    </source>
</evidence>
<keyword evidence="3" id="KW-1185">Reference proteome</keyword>
<dbReference type="PANTHER" id="PTHR48207">
    <property type="entry name" value="SUCCINATE--HYDROXYMETHYLGLUTARATE COA-TRANSFERASE"/>
    <property type="match status" value="1"/>
</dbReference>
<name>A0A560D683_9BRAD</name>
<keyword evidence="1 2" id="KW-0808">Transferase</keyword>
<reference evidence="2 3" key="1">
    <citation type="submission" date="2019-06" db="EMBL/GenBank/DDBJ databases">
        <title>Genomic Encyclopedia of Type Strains, Phase IV (KMG-V): Genome sequencing to study the core and pangenomes of soil and plant-associated prokaryotes.</title>
        <authorList>
            <person name="Whitman W."/>
        </authorList>
    </citation>
    <scope>NUCLEOTIDE SEQUENCE [LARGE SCALE GENOMIC DNA]</scope>
    <source>
        <strain evidence="2 3">BR 510</strain>
    </source>
</reference>
<dbReference type="AlphaFoldDB" id="A0A560D683"/>
<proteinExistence type="predicted"/>
<gene>
    <name evidence="2" type="ORF">FBZ96_11093</name>
</gene>
<protein>
    <submittedName>
        <fullName evidence="2">Crotonobetainyl-CoA:carnitine CoA-transferase CaiB-like acyl-CoA transferase</fullName>
    </submittedName>
</protein>
<dbReference type="InterPro" id="IPR023606">
    <property type="entry name" value="CoA-Trfase_III_dom_1_sf"/>
</dbReference>
<dbReference type="InterPro" id="IPR044855">
    <property type="entry name" value="CoA-Trfase_III_dom3_sf"/>
</dbReference>
<dbReference type="OrthoDB" id="9806585at2"/>
<dbReference type="SUPFAM" id="SSF89796">
    <property type="entry name" value="CoA-transferase family III (CaiB/BaiF)"/>
    <property type="match status" value="1"/>
</dbReference>
<dbReference type="InterPro" id="IPR050483">
    <property type="entry name" value="CoA-transferase_III_domain"/>
</dbReference>
<dbReference type="RefSeq" id="WP_145668954.1">
    <property type="nucleotide sequence ID" value="NZ_VITK01000010.1"/>
</dbReference>
<accession>A0A560D683</accession>
<evidence type="ECO:0000256" key="1">
    <source>
        <dbReference type="ARBA" id="ARBA00022679"/>
    </source>
</evidence>
<organism evidence="2 3">
    <name type="scientific">Bradyrhizobium stylosanthis</name>
    <dbReference type="NCBI Taxonomy" id="1803665"/>
    <lineage>
        <taxon>Bacteria</taxon>
        <taxon>Pseudomonadati</taxon>
        <taxon>Pseudomonadota</taxon>
        <taxon>Alphaproteobacteria</taxon>
        <taxon>Hyphomicrobiales</taxon>
        <taxon>Nitrobacteraceae</taxon>
        <taxon>Bradyrhizobium</taxon>
    </lineage>
</organism>
<dbReference type="Gene3D" id="3.30.1540.10">
    <property type="entry name" value="formyl-coa transferase, domain 3"/>
    <property type="match status" value="1"/>
</dbReference>
<dbReference type="InterPro" id="IPR003673">
    <property type="entry name" value="CoA-Trfase_fam_III"/>
</dbReference>
<dbReference type="GO" id="GO:0008410">
    <property type="term" value="F:CoA-transferase activity"/>
    <property type="evidence" value="ECO:0007669"/>
    <property type="project" value="TreeGrafter"/>
</dbReference>
<dbReference type="EMBL" id="VITK01000010">
    <property type="protein sequence ID" value="TWA92622.1"/>
    <property type="molecule type" value="Genomic_DNA"/>
</dbReference>
<dbReference type="Gene3D" id="3.40.50.10540">
    <property type="entry name" value="Crotonobetainyl-coa:carnitine coa-transferase, domain 1"/>
    <property type="match status" value="1"/>
</dbReference>
<comment type="caution">
    <text evidence="2">The sequence shown here is derived from an EMBL/GenBank/DDBJ whole genome shotgun (WGS) entry which is preliminary data.</text>
</comment>
<dbReference type="Proteomes" id="UP000319949">
    <property type="component" value="Unassembled WGS sequence"/>
</dbReference>
<sequence>MTQRPRGALEGVRIVDLTQMLAGPYCTMMLADQGADVIKVEPIEGDSTRTGGPFREDDNLRAFGGYFASVNRNKRSIGLDLKTAEGRDLLIRLVQNADAVVENFRAGVMERLGLSYERLREKNPRLVYVSIRGFGDPRTGRSPYTHWPAYDPVAQAMGGIMGITGPDAETPLKVGPGVGDLVPAMMAAYGLVCAVLRARGTGEGQYVDVSMVDSILATCERIVYQRSLQGVNPHPEGNRHPLLAPFGMVRARDGWVTIAAHTDEFWKELCIAMGRDDLLGHPGMLDRQSRVDNKDAVYEAVESFTIRHTKGELKELLGGKIPFGPVYHIDEIAADPHFATRDMIVEVEHPGCAKPLSIAGIPIRMTRTPGSIRRRAPLLGEDTDDILEGIGCAPSDVSRYKQTGVVR</sequence>
<evidence type="ECO:0000313" key="2">
    <source>
        <dbReference type="EMBL" id="TWA92622.1"/>
    </source>
</evidence>
<dbReference type="PANTHER" id="PTHR48207:SF3">
    <property type="entry name" value="SUCCINATE--HYDROXYMETHYLGLUTARATE COA-TRANSFERASE"/>
    <property type="match status" value="1"/>
</dbReference>